<feature type="domain" description="Rho-GAP" evidence="2">
    <location>
        <begin position="206"/>
        <end position="391"/>
    </location>
</feature>
<dbReference type="SUPFAM" id="SSF48350">
    <property type="entry name" value="GTPase activation domain, GAP"/>
    <property type="match status" value="1"/>
</dbReference>
<dbReference type="SMART" id="SM00324">
    <property type="entry name" value="RhoGAP"/>
    <property type="match status" value="1"/>
</dbReference>
<dbReference type="AlphaFoldDB" id="A0A915DHZ2"/>
<dbReference type="GO" id="GO:0032154">
    <property type="term" value="C:cleavage furrow"/>
    <property type="evidence" value="ECO:0007669"/>
    <property type="project" value="TreeGrafter"/>
</dbReference>
<protein>
    <submittedName>
        <fullName evidence="4">Rho-GAP domain-containing protein</fullName>
    </submittedName>
</protein>
<organism evidence="3 4">
    <name type="scientific">Ditylenchus dipsaci</name>
    <dbReference type="NCBI Taxonomy" id="166011"/>
    <lineage>
        <taxon>Eukaryota</taxon>
        <taxon>Metazoa</taxon>
        <taxon>Ecdysozoa</taxon>
        <taxon>Nematoda</taxon>
        <taxon>Chromadorea</taxon>
        <taxon>Rhabditida</taxon>
        <taxon>Tylenchina</taxon>
        <taxon>Tylenchomorpha</taxon>
        <taxon>Sphaerularioidea</taxon>
        <taxon>Anguinidae</taxon>
        <taxon>Anguininae</taxon>
        <taxon>Ditylenchus</taxon>
    </lineage>
</organism>
<feature type="region of interest" description="Disordered" evidence="1">
    <location>
        <begin position="399"/>
        <end position="425"/>
    </location>
</feature>
<dbReference type="GO" id="GO:0000281">
    <property type="term" value="P:mitotic cytokinesis"/>
    <property type="evidence" value="ECO:0007669"/>
    <property type="project" value="TreeGrafter"/>
</dbReference>
<dbReference type="Pfam" id="PF00620">
    <property type="entry name" value="RhoGAP"/>
    <property type="match status" value="1"/>
</dbReference>
<dbReference type="GO" id="GO:0007266">
    <property type="term" value="P:Rho protein signal transduction"/>
    <property type="evidence" value="ECO:0007669"/>
    <property type="project" value="TreeGrafter"/>
</dbReference>
<dbReference type="InterPro" id="IPR000198">
    <property type="entry name" value="RhoGAP_dom"/>
</dbReference>
<keyword evidence="3" id="KW-1185">Reference proteome</keyword>
<dbReference type="PROSITE" id="PS50238">
    <property type="entry name" value="RHOGAP"/>
    <property type="match status" value="1"/>
</dbReference>
<name>A0A915DHZ2_9BILA</name>
<reference evidence="4" key="1">
    <citation type="submission" date="2022-11" db="UniProtKB">
        <authorList>
            <consortium name="WormBaseParasite"/>
        </authorList>
    </citation>
    <scope>IDENTIFICATION</scope>
</reference>
<sequence>MLSMVDLLQKTQDNWKKSIAECDTLKSKLNNKAEQGKEDGKENHEETDLFLPSSIPKFATPKSADKRKRRSSFFFRRSSSVPLNEEVSESSDVFYDAAESHQPSSSKRCRLEHRASSEDILNEAIEETSSNCSESPPSKHNNLMAQNFDREHTFTTKRNFIKVNCGCCDGVIRFGVMLAKCSCKKAPLPCIARKETPKSCVKGSRLRLGDHCPDSRPMVPPLIAFCTFYLDKHPSTTSDNFYQEQDGIEGEIETIFRLFKSSKNFPKLEAFSQSSVAGSILLFLKQIREPLIPPSYAKEFIGAAESGKLDLLANLVKDLPLAHMDTLAVLCRHWQRLQTNSDGGFNLAALLGPCVFGVSAENNAASNLGKVTAGSACLAIQCLLDLSQEFWCEVLSSRGDHGTGSGSVHSISRNPSLKSNASASN</sequence>
<dbReference type="PANTHER" id="PTHR46199">
    <property type="entry name" value="RAC GTPASE-ACTIVATING PROTEIN 1"/>
    <property type="match status" value="1"/>
</dbReference>
<dbReference type="GO" id="GO:0005096">
    <property type="term" value="F:GTPase activator activity"/>
    <property type="evidence" value="ECO:0007669"/>
    <property type="project" value="TreeGrafter"/>
</dbReference>
<proteinExistence type="predicted"/>
<evidence type="ECO:0000256" key="1">
    <source>
        <dbReference type="SAM" id="MobiDB-lite"/>
    </source>
</evidence>
<feature type="compositionally biased region" description="Basic and acidic residues" evidence="1">
    <location>
        <begin position="34"/>
        <end position="47"/>
    </location>
</feature>
<feature type="compositionally biased region" description="Polar residues" evidence="1">
    <location>
        <begin position="406"/>
        <end position="425"/>
    </location>
</feature>
<dbReference type="GO" id="GO:0051256">
    <property type="term" value="P:mitotic spindle midzone assembly"/>
    <property type="evidence" value="ECO:0007669"/>
    <property type="project" value="TreeGrafter"/>
</dbReference>
<feature type="region of interest" description="Disordered" evidence="1">
    <location>
        <begin position="29"/>
        <end position="66"/>
    </location>
</feature>
<dbReference type="WBParaSite" id="jg20068">
    <property type="protein sequence ID" value="jg20068"/>
    <property type="gene ID" value="jg20068"/>
</dbReference>
<dbReference type="GO" id="GO:0005634">
    <property type="term" value="C:nucleus"/>
    <property type="evidence" value="ECO:0007669"/>
    <property type="project" value="TreeGrafter"/>
</dbReference>
<dbReference type="Gene3D" id="1.10.555.10">
    <property type="entry name" value="Rho GTPase activation protein"/>
    <property type="match status" value="1"/>
</dbReference>
<evidence type="ECO:0000259" key="2">
    <source>
        <dbReference type="PROSITE" id="PS50238"/>
    </source>
</evidence>
<dbReference type="PANTHER" id="PTHR46199:SF3">
    <property type="entry name" value="RAC GTPASE-ACTIVATING PROTEIN 1"/>
    <property type="match status" value="1"/>
</dbReference>
<dbReference type="GO" id="GO:0097149">
    <property type="term" value="C:centralspindlin complex"/>
    <property type="evidence" value="ECO:0007669"/>
    <property type="project" value="TreeGrafter"/>
</dbReference>
<dbReference type="GO" id="GO:0051233">
    <property type="term" value="C:spindle midzone"/>
    <property type="evidence" value="ECO:0007669"/>
    <property type="project" value="TreeGrafter"/>
</dbReference>
<dbReference type="InterPro" id="IPR008936">
    <property type="entry name" value="Rho_GTPase_activation_prot"/>
</dbReference>
<dbReference type="Proteomes" id="UP000887574">
    <property type="component" value="Unplaced"/>
</dbReference>
<evidence type="ECO:0000313" key="3">
    <source>
        <dbReference type="Proteomes" id="UP000887574"/>
    </source>
</evidence>
<dbReference type="GO" id="GO:0030496">
    <property type="term" value="C:midbody"/>
    <property type="evidence" value="ECO:0007669"/>
    <property type="project" value="TreeGrafter"/>
</dbReference>
<evidence type="ECO:0000313" key="4">
    <source>
        <dbReference type="WBParaSite" id="jg20068"/>
    </source>
</evidence>
<accession>A0A915DHZ2</accession>